<evidence type="ECO:0000256" key="1">
    <source>
        <dbReference type="ARBA" id="ARBA00022741"/>
    </source>
</evidence>
<dbReference type="GO" id="GO:0043138">
    <property type="term" value="F:3'-5' DNA helicase activity"/>
    <property type="evidence" value="ECO:0007669"/>
    <property type="project" value="TreeGrafter"/>
</dbReference>
<evidence type="ECO:0000256" key="2">
    <source>
        <dbReference type="ARBA" id="ARBA00022801"/>
    </source>
</evidence>
<evidence type="ECO:0000256" key="5">
    <source>
        <dbReference type="PROSITE-ProRule" id="PRU00560"/>
    </source>
</evidence>
<keyword evidence="1 5" id="KW-0547">Nucleotide-binding</keyword>
<dbReference type="RefSeq" id="WP_081352093.1">
    <property type="nucleotide sequence ID" value="NZ_FOJH01000062.1"/>
</dbReference>
<gene>
    <name evidence="7" type="ORF">SAMN05216521_106527</name>
</gene>
<dbReference type="GO" id="GO:0016787">
    <property type="term" value="F:hydrolase activity"/>
    <property type="evidence" value="ECO:0007669"/>
    <property type="project" value="UniProtKB-UniRule"/>
</dbReference>
<dbReference type="GO" id="GO:0005524">
    <property type="term" value="F:ATP binding"/>
    <property type="evidence" value="ECO:0007669"/>
    <property type="project" value="UniProtKB-UniRule"/>
</dbReference>
<dbReference type="InterPro" id="IPR027417">
    <property type="entry name" value="P-loop_NTPase"/>
</dbReference>
<dbReference type="SUPFAM" id="SSF52540">
    <property type="entry name" value="P-loop containing nucleoside triphosphate hydrolases"/>
    <property type="match status" value="1"/>
</dbReference>
<dbReference type="EMBL" id="FOIO01000065">
    <property type="protein sequence ID" value="SEU13151.1"/>
    <property type="molecule type" value="Genomic_DNA"/>
</dbReference>
<sequence length="525" mass="60281">MAGKELVSMDDNHLDDHVDEEIRSCLDWKCPKSFFTYAGAGSGKTYSLVKTLNFIQEQFGIELNIYSKQIAVITYTNAACNEILNRVEYSPIFFVSTIHSFLWELICPYQKDIRIWIKNNIQKKLEETEIEEAKGRKGTKASQTRLSKIESYKKRLEKIDSVRKFSYNPNGENSGYDSLDHADVIKMGSEFIKCKATMQQILISKFPILLIDESQDTKKELVDALLDVYAKNKDKIIIGMFGDTMQKIYLDGKENLEDSIPDSWIKPVKVMNHRSARRIVQLANSIRRCVDDKEQRERTDAKKGIVHLFIADSLGDKQKVELEVAKRMSQLSLDVEWKNENAYQSLILEHYMAARRLNFLNLFLPLYKNKRIAQSVLDGSLPEAKIFSQIIFPLVDANSEGNKFEVAKIIKRYSPLLSRDNLQRESANQRQCLQTANEAKESLCRLFEGEKMPTCIDVFKEIDRTGIFNLSERMEHIVLDCEQEQDSTVEALKQALSTSVSEMKNYCLYAEGKSSFSTHQGVKGL</sequence>
<evidence type="ECO:0000256" key="3">
    <source>
        <dbReference type="ARBA" id="ARBA00022806"/>
    </source>
</evidence>
<dbReference type="GO" id="GO:0000725">
    <property type="term" value="P:recombinational repair"/>
    <property type="evidence" value="ECO:0007669"/>
    <property type="project" value="TreeGrafter"/>
</dbReference>
<comment type="caution">
    <text evidence="7">The sequence shown here is derived from an EMBL/GenBank/DDBJ whole genome shotgun (WGS) entry which is preliminary data.</text>
</comment>
<dbReference type="Proteomes" id="UP000182121">
    <property type="component" value="Unassembled WGS sequence"/>
</dbReference>
<evidence type="ECO:0000313" key="8">
    <source>
        <dbReference type="Proteomes" id="UP000182121"/>
    </source>
</evidence>
<name>A0A1I0JRD6_9FIRM</name>
<dbReference type="PANTHER" id="PTHR11070">
    <property type="entry name" value="UVRD / RECB / PCRA DNA HELICASE FAMILY MEMBER"/>
    <property type="match status" value="1"/>
</dbReference>
<dbReference type="Gene3D" id="3.40.50.300">
    <property type="entry name" value="P-loop containing nucleotide triphosphate hydrolases"/>
    <property type="match status" value="1"/>
</dbReference>
<dbReference type="GO" id="GO:0003677">
    <property type="term" value="F:DNA binding"/>
    <property type="evidence" value="ECO:0007669"/>
    <property type="project" value="InterPro"/>
</dbReference>
<accession>A0A1I0JRD6</accession>
<dbReference type="PANTHER" id="PTHR11070:SF2">
    <property type="entry name" value="ATP-DEPENDENT DNA HELICASE SRS2"/>
    <property type="match status" value="1"/>
</dbReference>
<evidence type="ECO:0000313" key="7">
    <source>
        <dbReference type="EMBL" id="SEU13151.1"/>
    </source>
</evidence>
<keyword evidence="4 5" id="KW-0067">ATP-binding</keyword>
<evidence type="ECO:0000256" key="4">
    <source>
        <dbReference type="ARBA" id="ARBA00022840"/>
    </source>
</evidence>
<dbReference type="InterPro" id="IPR000212">
    <property type="entry name" value="DNA_helicase_UvrD/REP"/>
</dbReference>
<evidence type="ECO:0000259" key="6">
    <source>
        <dbReference type="PROSITE" id="PS51198"/>
    </source>
</evidence>
<dbReference type="Pfam" id="PF00580">
    <property type="entry name" value="UvrD-helicase"/>
    <property type="match status" value="1"/>
</dbReference>
<protein>
    <submittedName>
        <fullName evidence="7">DNA helicase-2 / ATP-dependent DNA helicase PcrA</fullName>
    </submittedName>
</protein>
<keyword evidence="3 5" id="KW-0347">Helicase</keyword>
<feature type="domain" description="UvrD-like helicase ATP-binding" evidence="6">
    <location>
        <begin position="17"/>
        <end position="289"/>
    </location>
</feature>
<keyword evidence="2 5" id="KW-0378">Hydrolase</keyword>
<feature type="binding site" evidence="5">
    <location>
        <begin position="38"/>
        <end position="45"/>
    </location>
    <ligand>
        <name>ATP</name>
        <dbReference type="ChEBI" id="CHEBI:30616"/>
    </ligand>
</feature>
<dbReference type="InterPro" id="IPR014016">
    <property type="entry name" value="UvrD-like_ATP-bd"/>
</dbReference>
<dbReference type="AlphaFoldDB" id="A0A1I0JRD6"/>
<dbReference type="PROSITE" id="PS51198">
    <property type="entry name" value="UVRD_HELICASE_ATP_BIND"/>
    <property type="match status" value="1"/>
</dbReference>
<organism evidence="7 8">
    <name type="scientific">Enterocloster clostridioformis</name>
    <dbReference type="NCBI Taxonomy" id="1531"/>
    <lineage>
        <taxon>Bacteria</taxon>
        <taxon>Bacillati</taxon>
        <taxon>Bacillota</taxon>
        <taxon>Clostridia</taxon>
        <taxon>Lachnospirales</taxon>
        <taxon>Lachnospiraceae</taxon>
        <taxon>Enterocloster</taxon>
    </lineage>
</organism>
<reference evidence="7 8" key="1">
    <citation type="submission" date="2016-10" db="EMBL/GenBank/DDBJ databases">
        <authorList>
            <person name="Varghese N."/>
            <person name="Submissions S."/>
        </authorList>
    </citation>
    <scope>NUCLEOTIDE SEQUENCE [LARGE SCALE GENOMIC DNA]</scope>
    <source>
        <strain evidence="7 8">NLAE-zl-C196</strain>
    </source>
</reference>
<proteinExistence type="predicted"/>